<protein>
    <recommendedName>
        <fullName evidence="5">Transmembrane protein</fullName>
    </recommendedName>
</protein>
<feature type="compositionally biased region" description="Basic and acidic residues" evidence="1">
    <location>
        <begin position="283"/>
        <end position="306"/>
    </location>
</feature>
<evidence type="ECO:0000313" key="3">
    <source>
        <dbReference type="EMBL" id="EZG43750.1"/>
    </source>
</evidence>
<keyword evidence="2" id="KW-0812">Transmembrane</keyword>
<organism evidence="3 4">
    <name type="scientific">Gregarina niphandrodes</name>
    <name type="common">Septate eugregarine</name>
    <dbReference type="NCBI Taxonomy" id="110365"/>
    <lineage>
        <taxon>Eukaryota</taxon>
        <taxon>Sar</taxon>
        <taxon>Alveolata</taxon>
        <taxon>Apicomplexa</taxon>
        <taxon>Conoidasida</taxon>
        <taxon>Gregarinasina</taxon>
        <taxon>Eugregarinorida</taxon>
        <taxon>Gregarinidae</taxon>
        <taxon>Gregarina</taxon>
    </lineage>
</organism>
<reference evidence="3" key="1">
    <citation type="submission" date="2013-12" db="EMBL/GenBank/DDBJ databases">
        <authorList>
            <person name="Omoto C.K."/>
            <person name="Sibley D."/>
            <person name="Venepally P."/>
            <person name="Hadjithomas M."/>
            <person name="Karamycheva S."/>
            <person name="Brunk B."/>
            <person name="Roos D."/>
            <person name="Caler E."/>
            <person name="Lorenzi H."/>
        </authorList>
    </citation>
    <scope>NUCLEOTIDE SEQUENCE</scope>
</reference>
<feature type="region of interest" description="Disordered" evidence="1">
    <location>
        <begin position="278"/>
        <end position="311"/>
    </location>
</feature>
<keyword evidence="2" id="KW-1133">Transmembrane helix</keyword>
<keyword evidence="2" id="KW-0472">Membrane</keyword>
<evidence type="ECO:0008006" key="5">
    <source>
        <dbReference type="Google" id="ProtNLM"/>
    </source>
</evidence>
<dbReference type="VEuPathDB" id="CryptoDB:GNI_160381"/>
<accession>A0A023AZL5</accession>
<evidence type="ECO:0000313" key="4">
    <source>
        <dbReference type="Proteomes" id="UP000019763"/>
    </source>
</evidence>
<evidence type="ECO:0000256" key="1">
    <source>
        <dbReference type="SAM" id="MobiDB-lite"/>
    </source>
</evidence>
<dbReference type="EMBL" id="AFNH02001196">
    <property type="protein sequence ID" value="EZG43750.1"/>
    <property type="molecule type" value="Genomic_DNA"/>
</dbReference>
<keyword evidence="4" id="KW-1185">Reference proteome</keyword>
<evidence type="ECO:0000256" key="2">
    <source>
        <dbReference type="SAM" id="Phobius"/>
    </source>
</evidence>
<dbReference type="GeneID" id="22915555"/>
<comment type="caution">
    <text evidence="3">The sequence shown here is derived from an EMBL/GenBank/DDBJ whole genome shotgun (WGS) entry which is preliminary data.</text>
</comment>
<gene>
    <name evidence="3" type="ORF">GNI_160381</name>
</gene>
<dbReference type="Proteomes" id="UP000019763">
    <property type="component" value="Unassembled WGS sequence"/>
</dbReference>
<dbReference type="RefSeq" id="XP_011134635.1">
    <property type="nucleotide sequence ID" value="XM_011136333.1"/>
</dbReference>
<sequence>MVRRSKHVAPLATGREERPLLHPRSAAPVLIAERGSSEAVVRGVEARCVVTVKPFRIEVCDLYGRPVQEQVCEAKHLLSAVFAGVAGIGETLVCATAAFTVCVYHLVGVCAPPRLVCELPLHLPENVWLRYYRAHTRRPAFLNDLRLSALACPSEFARRHGLVAVGSSGGLTQLWKLPDRKLVALLPPPLAEKTGVAALAFSALDQAEFCTDLASPFTKPELSFARRNYLWLFYSDGQTALWRLSFSGDSWGPQATTNRELLRTAHLSAQISAQLSARAARTRAREGDSADRDGDGTDRKGGRDRTAAVGEGDVNKLAEALADDEEQTLYVGAIPPHLHYYFPTIEHPLRTVEDIVLQQLVSWKDVVREPEPGLVTLHHAQSYQAQSYHTQSCNATAHVCASAHVSASEHVREQDSESASERVSDGSALLTDGVLYSHGGIAGGGGGMSRVRSCTMAAVQAMGNPSKSGSRSIEELVDEEPRGIRGRGMALRESVVIENTLECGEWVALFVRQQAEFGFILLHPRALGSPIRPVITFRNLSIPVNMDSPVATCYAQIRDRRCFVVATAGVIRLLELRIEDKGLVLEPTGTDDQVEVFYDIDVDLSLLRTHTLRRRADFSKAYYDQDFDELLLGLTTYVLHSRFRRLSRLPASVHSPPSVHSPVYSLLLPFLLLLSLALPLALPLLLLLLQLLYQLLCF</sequence>
<feature type="transmembrane region" description="Helical" evidence="2">
    <location>
        <begin position="666"/>
        <end position="693"/>
    </location>
</feature>
<proteinExistence type="predicted"/>
<name>A0A023AZL5_GRENI</name>
<dbReference type="AlphaFoldDB" id="A0A023AZL5"/>